<reference evidence="2" key="1">
    <citation type="submission" date="2011-05" db="EMBL/GenBank/DDBJ databases">
        <authorList>
            <person name="Richards S.R."/>
            <person name="Qu J."/>
            <person name="Jiang H."/>
            <person name="Jhangiani S.N."/>
            <person name="Agravi P."/>
            <person name="Goodspeed R."/>
            <person name="Gross S."/>
            <person name="Mandapat C."/>
            <person name="Jackson L."/>
            <person name="Mathew T."/>
            <person name="Pu L."/>
            <person name="Thornton R."/>
            <person name="Saada N."/>
            <person name="Wilczek-Boney K.B."/>
            <person name="Lee S."/>
            <person name="Kovar C."/>
            <person name="Wu Y."/>
            <person name="Scherer S.E."/>
            <person name="Worley K.C."/>
            <person name="Muzny D.M."/>
            <person name="Gibbs R."/>
        </authorList>
    </citation>
    <scope>NUCLEOTIDE SEQUENCE</scope>
    <source>
        <strain evidence="2">Brora</strain>
    </source>
</reference>
<sequence length="241" mass="27645">MAEGAFYEFDDPDESPLIYLSKCLHILNSRARKLAMHVYGKLRCRNFGGIDKCLDEAADLLGISKSTLKRIKLILDKDDDIPKIGITSFHLHQLLVKKLDFVFKRRERNVMLMESDDIISWKARYLRKIKKFRSEGRNIIFLDETWINAGHTTNKIGKDTSLKSAKNAWRCGLTTGLKDPTGRGNRLIIVHAGSRKGFVTGALLFLLVKKLEITIKIWMAMFLKNGPKKLCFLHWKGIQLL</sequence>
<reference evidence="1" key="2">
    <citation type="submission" date="2015-02" db="UniProtKB">
        <authorList>
            <consortium name="EnsemblMetazoa"/>
        </authorList>
    </citation>
    <scope>IDENTIFICATION</scope>
</reference>
<dbReference type="PANTHER" id="PTHR33939">
    <property type="entry name" value="PROTEIN CBG22215"/>
    <property type="match status" value="1"/>
</dbReference>
<dbReference type="PhylomeDB" id="T1JAH8"/>
<evidence type="ECO:0000313" key="2">
    <source>
        <dbReference type="Proteomes" id="UP000014500"/>
    </source>
</evidence>
<dbReference type="EMBL" id="JH431998">
    <property type="status" value="NOT_ANNOTATED_CDS"/>
    <property type="molecule type" value="Genomic_DNA"/>
</dbReference>
<dbReference type="Proteomes" id="UP000014500">
    <property type="component" value="Unassembled WGS sequence"/>
</dbReference>
<evidence type="ECO:0000313" key="1">
    <source>
        <dbReference type="EnsemblMetazoa" id="SMAR010746-PA"/>
    </source>
</evidence>
<dbReference type="EnsemblMetazoa" id="SMAR010746-RA">
    <property type="protein sequence ID" value="SMAR010746-PA"/>
    <property type="gene ID" value="SMAR010746"/>
</dbReference>
<dbReference type="PANTHER" id="PTHR33939:SF1">
    <property type="entry name" value="DUF4371 DOMAIN-CONTAINING PROTEIN"/>
    <property type="match status" value="1"/>
</dbReference>
<keyword evidence="2" id="KW-1185">Reference proteome</keyword>
<protein>
    <recommendedName>
        <fullName evidence="3">Tc1-like transposase DDE domain-containing protein</fullName>
    </recommendedName>
</protein>
<name>T1JAH8_STRMM</name>
<dbReference type="eggNOG" id="ENOG502RZ9T">
    <property type="taxonomic scope" value="Eukaryota"/>
</dbReference>
<accession>T1JAH8</accession>
<evidence type="ECO:0008006" key="3">
    <source>
        <dbReference type="Google" id="ProtNLM"/>
    </source>
</evidence>
<organism evidence="1 2">
    <name type="scientific">Strigamia maritima</name>
    <name type="common">European centipede</name>
    <name type="synonym">Geophilus maritimus</name>
    <dbReference type="NCBI Taxonomy" id="126957"/>
    <lineage>
        <taxon>Eukaryota</taxon>
        <taxon>Metazoa</taxon>
        <taxon>Ecdysozoa</taxon>
        <taxon>Arthropoda</taxon>
        <taxon>Myriapoda</taxon>
        <taxon>Chilopoda</taxon>
        <taxon>Pleurostigmophora</taxon>
        <taxon>Geophilomorpha</taxon>
        <taxon>Linotaeniidae</taxon>
        <taxon>Strigamia</taxon>
    </lineage>
</organism>
<dbReference type="AlphaFoldDB" id="T1JAH8"/>
<proteinExistence type="predicted"/>
<dbReference type="HOGENOM" id="CLU_1152978_0_0_1"/>
<dbReference type="OMA" id="DARIMIF"/>